<feature type="compositionally biased region" description="Basic and acidic residues" evidence="1">
    <location>
        <begin position="214"/>
        <end position="228"/>
    </location>
</feature>
<feature type="compositionally biased region" description="Acidic residues" evidence="1">
    <location>
        <begin position="103"/>
        <end position="118"/>
    </location>
</feature>
<evidence type="ECO:0000259" key="2">
    <source>
        <dbReference type="Pfam" id="PF13717"/>
    </source>
</evidence>
<comment type="caution">
    <text evidence="3">The sequence shown here is derived from an EMBL/GenBank/DDBJ whole genome shotgun (WGS) entry which is preliminary data.</text>
</comment>
<feature type="compositionally biased region" description="Acidic residues" evidence="1">
    <location>
        <begin position="125"/>
        <end position="150"/>
    </location>
</feature>
<dbReference type="Pfam" id="PF13717">
    <property type="entry name" value="Zn_ribbon_4"/>
    <property type="match status" value="1"/>
</dbReference>
<dbReference type="RefSeq" id="WP_243403624.1">
    <property type="nucleotide sequence ID" value="NZ_PYGJ01000004.1"/>
</dbReference>
<feature type="compositionally biased region" description="Acidic residues" evidence="1">
    <location>
        <begin position="181"/>
        <end position="193"/>
    </location>
</feature>
<accession>A0A2P8FEQ2</accession>
<evidence type="ECO:0000256" key="1">
    <source>
        <dbReference type="SAM" id="MobiDB-lite"/>
    </source>
</evidence>
<keyword evidence="4" id="KW-1185">Reference proteome</keyword>
<name>A0A2P8FEQ2_9RHOB</name>
<reference evidence="3 4" key="1">
    <citation type="submission" date="2018-03" db="EMBL/GenBank/DDBJ databases">
        <title>Genomic Encyclopedia of Archaeal and Bacterial Type Strains, Phase II (KMG-II): from individual species to whole genera.</title>
        <authorList>
            <person name="Goeker M."/>
        </authorList>
    </citation>
    <scope>NUCLEOTIDE SEQUENCE [LARGE SCALE GENOMIC DNA]</scope>
    <source>
        <strain evidence="3 4">DSM 100673</strain>
    </source>
</reference>
<feature type="region of interest" description="Disordered" evidence="1">
    <location>
        <begin position="39"/>
        <end position="316"/>
    </location>
</feature>
<dbReference type="EMBL" id="PYGJ01000004">
    <property type="protein sequence ID" value="PSL20197.1"/>
    <property type="molecule type" value="Genomic_DNA"/>
</dbReference>
<evidence type="ECO:0000313" key="4">
    <source>
        <dbReference type="Proteomes" id="UP000240418"/>
    </source>
</evidence>
<proteinExistence type="predicted"/>
<dbReference type="InterPro" id="IPR011723">
    <property type="entry name" value="Znf/thioredoxin_put"/>
</dbReference>
<feature type="compositionally biased region" description="Acidic residues" evidence="1">
    <location>
        <begin position="70"/>
        <end position="79"/>
    </location>
</feature>
<dbReference type="AlphaFoldDB" id="A0A2P8FEQ2"/>
<feature type="compositionally biased region" description="Basic and acidic residues" evidence="1">
    <location>
        <begin position="273"/>
        <end position="284"/>
    </location>
</feature>
<organism evidence="3 4">
    <name type="scientific">Shimia abyssi</name>
    <dbReference type="NCBI Taxonomy" id="1662395"/>
    <lineage>
        <taxon>Bacteria</taxon>
        <taxon>Pseudomonadati</taxon>
        <taxon>Pseudomonadota</taxon>
        <taxon>Alphaproteobacteria</taxon>
        <taxon>Rhodobacterales</taxon>
        <taxon>Roseobacteraceae</taxon>
    </lineage>
</organism>
<evidence type="ECO:0000313" key="3">
    <source>
        <dbReference type="EMBL" id="PSL20197.1"/>
    </source>
</evidence>
<feature type="domain" description="Zinc finger/thioredoxin putative" evidence="2">
    <location>
        <begin position="1"/>
        <end position="36"/>
    </location>
</feature>
<dbReference type="Proteomes" id="UP000240418">
    <property type="component" value="Unassembled WGS sequence"/>
</dbReference>
<feature type="compositionally biased region" description="Acidic residues" evidence="1">
    <location>
        <begin position="160"/>
        <end position="171"/>
    </location>
</feature>
<gene>
    <name evidence="3" type="ORF">CLV88_104258</name>
</gene>
<feature type="compositionally biased region" description="Basic residues" evidence="1">
    <location>
        <begin position="250"/>
        <end position="260"/>
    </location>
</feature>
<feature type="compositionally biased region" description="Basic and acidic residues" evidence="1">
    <location>
        <begin position="194"/>
        <end position="206"/>
    </location>
</feature>
<protein>
    <submittedName>
        <fullName evidence="3">Putative Zn finger-like uncharacterized protein</fullName>
    </submittedName>
</protein>
<dbReference type="NCBIfam" id="TIGR02098">
    <property type="entry name" value="MJ0042_CXXC"/>
    <property type="match status" value="1"/>
</dbReference>
<sequence>MRLTCPNCGAQYEVPDDVIPQAGRDVQCSNCGDTWFQAHPDAEAPVEEDAFSLPEDKTESDATEPAVSDDHDEFEEVEPPEISLGEDTPVDETFFDTPKGDQPPEDSFGEEDTPEAEPESNWGVDPDETSDDEPDEAEVDDSDLDLDDLVADTPDTVIAADDDATQPDDDSDYFHDYDKEFGDEEDGVAEDEPFETHPPARERQELDASVADVLRQEAEHEARARSADALETQPDLGLRAPENETDKRLKQAKARMRRLRGMPDDPEAQEPTEPPKPDSRRDLLPDIEDINATLRGSGDTLRQSDGETGETSETKRRRGFRLGFGIALLLALAAIVTYSSSQQIAEAYPAAAPFVNSFIESANNGRVWLDTQVTNLFLWLDGIASGE</sequence>